<dbReference type="AlphaFoldDB" id="A0A7J9B547"/>
<proteinExistence type="predicted"/>
<gene>
    <name evidence="1" type="ORF">Golax_025510</name>
</gene>
<accession>A0A7J9B547</accession>
<organism evidence="1 2">
    <name type="scientific">Gossypium laxum</name>
    <dbReference type="NCBI Taxonomy" id="34288"/>
    <lineage>
        <taxon>Eukaryota</taxon>
        <taxon>Viridiplantae</taxon>
        <taxon>Streptophyta</taxon>
        <taxon>Embryophyta</taxon>
        <taxon>Tracheophyta</taxon>
        <taxon>Spermatophyta</taxon>
        <taxon>Magnoliopsida</taxon>
        <taxon>eudicotyledons</taxon>
        <taxon>Gunneridae</taxon>
        <taxon>Pentapetalae</taxon>
        <taxon>rosids</taxon>
        <taxon>malvids</taxon>
        <taxon>Malvales</taxon>
        <taxon>Malvaceae</taxon>
        <taxon>Malvoideae</taxon>
        <taxon>Gossypium</taxon>
    </lineage>
</organism>
<protein>
    <submittedName>
        <fullName evidence="1">Uncharacterized protein</fullName>
    </submittedName>
</protein>
<evidence type="ECO:0000313" key="2">
    <source>
        <dbReference type="Proteomes" id="UP000593574"/>
    </source>
</evidence>
<keyword evidence="2" id="KW-1185">Reference proteome</keyword>
<dbReference type="EMBL" id="JABEZV010449743">
    <property type="protein sequence ID" value="MBA0731471.1"/>
    <property type="molecule type" value="Genomic_DNA"/>
</dbReference>
<sequence>MKRFVTNPMTTLKYDWWWGKKVNDNVPLSNQKNTRPIEEHLQVIPSELEIKLEANKIRKVKNKTEEDLDNLKIDYMKLCLSIRTAGWVKHRSNGGKKSKKKILELIGGKRNFKMLNFEKML</sequence>
<reference evidence="1 2" key="1">
    <citation type="journal article" date="2019" name="Genome Biol. Evol.">
        <title>Insights into the evolution of the New World diploid cottons (Gossypium, subgenus Houzingenia) based on genome sequencing.</title>
        <authorList>
            <person name="Grover C.E."/>
            <person name="Arick M.A. 2nd"/>
            <person name="Thrash A."/>
            <person name="Conover J.L."/>
            <person name="Sanders W.S."/>
            <person name="Peterson D.G."/>
            <person name="Frelichowski J.E."/>
            <person name="Scheffler J.A."/>
            <person name="Scheffler B.E."/>
            <person name="Wendel J.F."/>
        </authorList>
    </citation>
    <scope>NUCLEOTIDE SEQUENCE [LARGE SCALE GENOMIC DNA]</scope>
    <source>
        <strain evidence="1">4</strain>
        <tissue evidence="1">Leaf</tissue>
    </source>
</reference>
<evidence type="ECO:0000313" key="1">
    <source>
        <dbReference type="EMBL" id="MBA0731471.1"/>
    </source>
</evidence>
<dbReference type="Proteomes" id="UP000593574">
    <property type="component" value="Unassembled WGS sequence"/>
</dbReference>
<name>A0A7J9B547_9ROSI</name>
<comment type="caution">
    <text evidence="1">The sequence shown here is derived from an EMBL/GenBank/DDBJ whole genome shotgun (WGS) entry which is preliminary data.</text>
</comment>